<dbReference type="GO" id="GO:0003964">
    <property type="term" value="F:RNA-directed DNA polymerase activity"/>
    <property type="evidence" value="ECO:0007669"/>
    <property type="project" value="UniProtKB-KW"/>
</dbReference>
<dbReference type="Gene3D" id="3.10.10.10">
    <property type="entry name" value="HIV Type 1 Reverse Transcriptase, subunit A, domain 1"/>
    <property type="match status" value="1"/>
</dbReference>
<dbReference type="Gene3D" id="2.40.70.10">
    <property type="entry name" value="Acid Proteases"/>
    <property type="match status" value="1"/>
</dbReference>
<dbReference type="Pfam" id="PF00078">
    <property type="entry name" value="RVT_1"/>
    <property type="match status" value="1"/>
</dbReference>
<dbReference type="InterPro" id="IPR021109">
    <property type="entry name" value="Peptidase_aspartic_dom_sf"/>
</dbReference>
<dbReference type="SUPFAM" id="SSF50630">
    <property type="entry name" value="Acid proteases"/>
    <property type="match status" value="1"/>
</dbReference>
<feature type="domain" description="Reverse transcriptase" evidence="10">
    <location>
        <begin position="251"/>
        <end position="431"/>
    </location>
</feature>
<evidence type="ECO:0000256" key="9">
    <source>
        <dbReference type="SAM" id="MobiDB-lite"/>
    </source>
</evidence>
<dbReference type="PANTHER" id="PTHR37984:SF5">
    <property type="entry name" value="PROTEIN NYNRIN-LIKE"/>
    <property type="match status" value="1"/>
</dbReference>
<keyword evidence="8" id="KW-0695">RNA-directed DNA polymerase</keyword>
<sequence length="1058" mass="121003">MLTNLGKRPSGAKRTRCFLREKSEDEENPGTQRINHRNQVVIEMILAHLPNDARPYLVVDVLGVKVPGLLDSGSHRTIVGASGYKLIKNLGLKVFPSTTEAVSTASGEACHVQGILNLPLKLGTKSILIEALLVPAVRSSLILGLDFWRKMEIVPNLSRNTWMFSSSQSGQIMSLAAEPIIRSLDNLSSADKIRLEDLVRRYFDLFPQSLGCTDLVEHRIDTADAQPIKQRYYPVSPAIQKVIYEELDKMLLDEVIEPSNSPWSSPILLVRKPEGKYRFCVDFRRLNAVTKKDAYPLPYISSILDRLREAKFLSSIDIKSAYWQVKVRKQDREKTAFTVPGRGLFHFKRMPFGLHNAPATWQRLIDRVLGADLEPYVFVYLDDAVICTPDFDTHLNILEKVFQRLLAAGLVINREKCSFCRPELKYLGYIVDEYGLRVDPDKVTAILNIPRPRTPKEVRQFCGTCSWYRRFVRDFSTRIAPLHNLLKKGQKFNWSEEAERAFLDIRQALIQSPVLSCPDFQQPFELHTDASAYGLGAVLIQVLDGEPRVIAYASKSLTKPQQNYSATERECLAVVWGIEKFRAYLEGTHFKVYTDHHSLKWLCSLKDPQGRLARWALRLQPYDYEVIHKKGKDNVVPDALSRAPLDTGVAAITSQPPFQAVPDKWYESMMTNVRQDPVKYADWKVENGRLFKHQVTEFDTSNPWKLVIPKADRGQILHESHDLLTSGHQGEARTYFRVNERYYWPKMRADCKRYVQKCRVCQQSKSPPTKPHGLLSGLHLPTRPWEIIATDLIGPLPRTSKGHRYICLITDVFSKYVVIKPIRNAKSKTVSDVVEIEIFLTYGVPSIILCDNGPEYRGAPFRSLADSYGVKIFFNARRHPQANPAERYNRTLIGMLRAYIRDDHRRWDGLLPKLAVALRTSTNHTTGFSPASLVFSFGYQMDPTHVRVSQESPCPDPPFSSVQRKKSTLPELVQQVHRRIEDSRLKNKASYDLRRKIIEFHVGDWVWKRNFVQSSQPDQISAKLAKRFVGPYKITRKVSAVIYHLSTEKGDDIGAWHI</sequence>
<evidence type="ECO:0000256" key="1">
    <source>
        <dbReference type="ARBA" id="ARBA00012493"/>
    </source>
</evidence>
<dbReference type="InterPro" id="IPR012337">
    <property type="entry name" value="RNaseH-like_sf"/>
</dbReference>
<keyword evidence="2" id="KW-0645">Protease</keyword>
<keyword evidence="5" id="KW-0540">Nuclease</keyword>
<dbReference type="Gene3D" id="1.10.340.70">
    <property type="match status" value="1"/>
</dbReference>
<keyword evidence="3" id="KW-0808">Transferase</keyword>
<keyword evidence="13" id="KW-1185">Reference proteome</keyword>
<dbReference type="EMBL" id="CADCXU010009494">
    <property type="protein sequence ID" value="CAB0000443.1"/>
    <property type="molecule type" value="Genomic_DNA"/>
</dbReference>
<dbReference type="PROSITE" id="PS50878">
    <property type="entry name" value="RT_POL"/>
    <property type="match status" value="1"/>
</dbReference>
<feature type="non-terminal residue" evidence="12">
    <location>
        <position position="1058"/>
    </location>
</feature>
<keyword evidence="7" id="KW-0378">Hydrolase</keyword>
<dbReference type="InterPro" id="IPR041588">
    <property type="entry name" value="Integrase_H2C2"/>
</dbReference>
<dbReference type="PROSITE" id="PS50994">
    <property type="entry name" value="INTEGRASE"/>
    <property type="match status" value="1"/>
</dbReference>
<dbReference type="GO" id="GO:0015074">
    <property type="term" value="P:DNA integration"/>
    <property type="evidence" value="ECO:0007669"/>
    <property type="project" value="InterPro"/>
</dbReference>
<protein>
    <recommendedName>
        <fullName evidence="1">RNA-directed DNA polymerase</fullName>
        <ecNumber evidence="1">2.7.7.49</ecNumber>
    </recommendedName>
</protein>
<name>A0A6H5GBP4_9HEMI</name>
<proteinExistence type="predicted"/>
<dbReference type="Pfam" id="PF17917">
    <property type="entry name" value="RT_RNaseH"/>
    <property type="match status" value="1"/>
</dbReference>
<dbReference type="InterPro" id="IPR000477">
    <property type="entry name" value="RT_dom"/>
</dbReference>
<dbReference type="InterPro" id="IPR041373">
    <property type="entry name" value="RT_RNaseH"/>
</dbReference>
<evidence type="ECO:0000256" key="7">
    <source>
        <dbReference type="ARBA" id="ARBA00022801"/>
    </source>
</evidence>
<feature type="region of interest" description="Disordered" evidence="9">
    <location>
        <begin position="1"/>
        <end position="31"/>
    </location>
</feature>
<dbReference type="GO" id="GO:0006508">
    <property type="term" value="P:proteolysis"/>
    <property type="evidence" value="ECO:0007669"/>
    <property type="project" value="UniProtKB-KW"/>
</dbReference>
<dbReference type="GO" id="GO:0003676">
    <property type="term" value="F:nucleic acid binding"/>
    <property type="evidence" value="ECO:0007669"/>
    <property type="project" value="InterPro"/>
</dbReference>
<dbReference type="Gene3D" id="3.30.420.10">
    <property type="entry name" value="Ribonuclease H-like superfamily/Ribonuclease H"/>
    <property type="match status" value="1"/>
</dbReference>
<evidence type="ECO:0000259" key="10">
    <source>
        <dbReference type="PROSITE" id="PS50878"/>
    </source>
</evidence>
<evidence type="ECO:0000256" key="4">
    <source>
        <dbReference type="ARBA" id="ARBA00022695"/>
    </source>
</evidence>
<evidence type="ECO:0000256" key="8">
    <source>
        <dbReference type="ARBA" id="ARBA00022918"/>
    </source>
</evidence>
<keyword evidence="6" id="KW-0255">Endonuclease</keyword>
<reference evidence="12 13" key="1">
    <citation type="submission" date="2020-02" db="EMBL/GenBank/DDBJ databases">
        <authorList>
            <person name="Ferguson B K."/>
        </authorList>
    </citation>
    <scope>NUCLEOTIDE SEQUENCE [LARGE SCALE GENOMIC DNA]</scope>
</reference>
<dbReference type="InterPro" id="IPR043502">
    <property type="entry name" value="DNA/RNA_pol_sf"/>
</dbReference>
<dbReference type="Gene3D" id="3.30.70.270">
    <property type="match status" value="2"/>
</dbReference>
<dbReference type="GO" id="GO:0008233">
    <property type="term" value="F:peptidase activity"/>
    <property type="evidence" value="ECO:0007669"/>
    <property type="project" value="UniProtKB-KW"/>
</dbReference>
<dbReference type="CDD" id="cd01647">
    <property type="entry name" value="RT_LTR"/>
    <property type="match status" value="1"/>
</dbReference>
<dbReference type="Pfam" id="PF00665">
    <property type="entry name" value="rve"/>
    <property type="match status" value="1"/>
</dbReference>
<dbReference type="InterPro" id="IPR036397">
    <property type="entry name" value="RNaseH_sf"/>
</dbReference>
<dbReference type="InterPro" id="IPR001584">
    <property type="entry name" value="Integrase_cat-core"/>
</dbReference>
<dbReference type="InterPro" id="IPR043128">
    <property type="entry name" value="Rev_trsase/Diguanyl_cyclase"/>
</dbReference>
<dbReference type="FunFam" id="1.10.340.70:FF:000001">
    <property type="entry name" value="Retrovirus-related Pol polyprotein from transposon gypsy-like Protein"/>
    <property type="match status" value="1"/>
</dbReference>
<evidence type="ECO:0000313" key="12">
    <source>
        <dbReference type="EMBL" id="CAB0000443.1"/>
    </source>
</evidence>
<organism evidence="12 13">
    <name type="scientific">Nesidiocoris tenuis</name>
    <dbReference type="NCBI Taxonomy" id="355587"/>
    <lineage>
        <taxon>Eukaryota</taxon>
        <taxon>Metazoa</taxon>
        <taxon>Ecdysozoa</taxon>
        <taxon>Arthropoda</taxon>
        <taxon>Hexapoda</taxon>
        <taxon>Insecta</taxon>
        <taxon>Pterygota</taxon>
        <taxon>Neoptera</taxon>
        <taxon>Paraneoptera</taxon>
        <taxon>Hemiptera</taxon>
        <taxon>Heteroptera</taxon>
        <taxon>Panheteroptera</taxon>
        <taxon>Cimicomorpha</taxon>
        <taxon>Miridae</taxon>
        <taxon>Dicyphina</taxon>
        <taxon>Nesidiocoris</taxon>
    </lineage>
</organism>
<keyword evidence="4" id="KW-0548">Nucleotidyltransferase</keyword>
<dbReference type="GO" id="GO:0042575">
    <property type="term" value="C:DNA polymerase complex"/>
    <property type="evidence" value="ECO:0007669"/>
    <property type="project" value="UniProtKB-ARBA"/>
</dbReference>
<dbReference type="FunFam" id="3.10.20.370:FF:000001">
    <property type="entry name" value="Retrovirus-related Pol polyprotein from transposon 17.6-like protein"/>
    <property type="match status" value="1"/>
</dbReference>
<dbReference type="FunFam" id="3.10.10.10:FF:000007">
    <property type="entry name" value="Retrovirus-related Pol polyprotein from transposon 17.6-like Protein"/>
    <property type="match status" value="1"/>
</dbReference>
<dbReference type="AlphaFoldDB" id="A0A6H5GBP4"/>
<dbReference type="CDD" id="cd09274">
    <property type="entry name" value="RNase_HI_RT_Ty3"/>
    <property type="match status" value="1"/>
</dbReference>
<dbReference type="SUPFAM" id="SSF53098">
    <property type="entry name" value="Ribonuclease H-like"/>
    <property type="match status" value="1"/>
</dbReference>
<dbReference type="OrthoDB" id="6628445at2759"/>
<feature type="domain" description="Integrase catalytic" evidence="11">
    <location>
        <begin position="780"/>
        <end position="938"/>
    </location>
</feature>
<evidence type="ECO:0000256" key="6">
    <source>
        <dbReference type="ARBA" id="ARBA00022759"/>
    </source>
</evidence>
<dbReference type="FunFam" id="3.30.70.270:FF:000115">
    <property type="entry name" value="Polyprotein of retroviral origin, putative"/>
    <property type="match status" value="1"/>
</dbReference>
<evidence type="ECO:0000256" key="2">
    <source>
        <dbReference type="ARBA" id="ARBA00022670"/>
    </source>
</evidence>
<evidence type="ECO:0000256" key="5">
    <source>
        <dbReference type="ARBA" id="ARBA00022722"/>
    </source>
</evidence>
<dbReference type="SUPFAM" id="SSF56672">
    <property type="entry name" value="DNA/RNA polymerases"/>
    <property type="match status" value="1"/>
</dbReference>
<dbReference type="PANTHER" id="PTHR37984">
    <property type="entry name" value="PROTEIN CBG26694"/>
    <property type="match status" value="1"/>
</dbReference>
<evidence type="ECO:0000313" key="13">
    <source>
        <dbReference type="Proteomes" id="UP000479000"/>
    </source>
</evidence>
<dbReference type="GO" id="GO:0004519">
    <property type="term" value="F:endonuclease activity"/>
    <property type="evidence" value="ECO:0007669"/>
    <property type="project" value="UniProtKB-KW"/>
</dbReference>
<evidence type="ECO:0000256" key="3">
    <source>
        <dbReference type="ARBA" id="ARBA00022679"/>
    </source>
</evidence>
<dbReference type="InterPro" id="IPR050951">
    <property type="entry name" value="Retrovirus_Pol_polyprotein"/>
</dbReference>
<accession>A0A6H5GBP4</accession>
<evidence type="ECO:0000259" key="11">
    <source>
        <dbReference type="PROSITE" id="PS50994"/>
    </source>
</evidence>
<gene>
    <name evidence="12" type="ORF">NTEN_LOCUS6330</name>
</gene>
<dbReference type="CDD" id="cd00303">
    <property type="entry name" value="retropepsin_like"/>
    <property type="match status" value="1"/>
</dbReference>
<dbReference type="EC" id="2.7.7.49" evidence="1"/>
<dbReference type="Pfam" id="PF17921">
    <property type="entry name" value="Integrase_H2C2"/>
    <property type="match status" value="1"/>
</dbReference>
<dbReference type="Proteomes" id="UP000479000">
    <property type="component" value="Unassembled WGS sequence"/>
</dbReference>